<evidence type="ECO:0000313" key="2">
    <source>
        <dbReference type="EMBL" id="KHK89811.1"/>
    </source>
</evidence>
<comment type="similarity">
    <text evidence="1">Belongs to the short-chain dehydrogenases/reductases (SDR) family.</text>
</comment>
<dbReference type="GO" id="GO:0016616">
    <property type="term" value="F:oxidoreductase activity, acting on the CH-OH group of donors, NAD or NADP as acceptor"/>
    <property type="evidence" value="ECO:0007669"/>
    <property type="project" value="TreeGrafter"/>
</dbReference>
<dbReference type="OrthoDB" id="286404at2"/>
<dbReference type="AlphaFoldDB" id="A0A0B1ZFG3"/>
<organism evidence="2 3">
    <name type="scientific">Novosphingobium malaysiense</name>
    <dbReference type="NCBI Taxonomy" id="1348853"/>
    <lineage>
        <taxon>Bacteria</taxon>
        <taxon>Pseudomonadati</taxon>
        <taxon>Pseudomonadota</taxon>
        <taxon>Alphaproteobacteria</taxon>
        <taxon>Sphingomonadales</taxon>
        <taxon>Sphingomonadaceae</taxon>
        <taxon>Novosphingobium</taxon>
    </lineage>
</organism>
<evidence type="ECO:0000313" key="3">
    <source>
        <dbReference type="Proteomes" id="UP000031057"/>
    </source>
</evidence>
<comment type="caution">
    <text evidence="2">The sequence shown here is derived from an EMBL/GenBank/DDBJ whole genome shotgun (WGS) entry which is preliminary data.</text>
</comment>
<dbReference type="PRINTS" id="PR00080">
    <property type="entry name" value="SDRFAMILY"/>
</dbReference>
<dbReference type="FunFam" id="3.40.50.720:FF:000084">
    <property type="entry name" value="Short-chain dehydrogenase reductase"/>
    <property type="match status" value="1"/>
</dbReference>
<name>A0A0B1ZFG3_9SPHN</name>
<proteinExistence type="inferred from homology"/>
<dbReference type="InterPro" id="IPR002347">
    <property type="entry name" value="SDR_fam"/>
</dbReference>
<dbReference type="InterPro" id="IPR036291">
    <property type="entry name" value="NAD(P)-bd_dom_sf"/>
</dbReference>
<dbReference type="STRING" id="1348853.LK12_17975"/>
<dbReference type="Gene3D" id="3.40.50.720">
    <property type="entry name" value="NAD(P)-binding Rossmann-like Domain"/>
    <property type="match status" value="1"/>
</dbReference>
<dbReference type="PANTHER" id="PTHR42760:SF40">
    <property type="entry name" value="3-OXOACYL-[ACYL-CARRIER-PROTEIN] REDUCTASE, CHLOROPLASTIC"/>
    <property type="match status" value="1"/>
</dbReference>
<dbReference type="PANTHER" id="PTHR42760">
    <property type="entry name" value="SHORT-CHAIN DEHYDROGENASES/REDUCTASES FAMILY MEMBER"/>
    <property type="match status" value="1"/>
</dbReference>
<keyword evidence="3" id="KW-1185">Reference proteome</keyword>
<dbReference type="CDD" id="cd05233">
    <property type="entry name" value="SDR_c"/>
    <property type="match status" value="1"/>
</dbReference>
<dbReference type="PRINTS" id="PR00081">
    <property type="entry name" value="GDHRDH"/>
</dbReference>
<dbReference type="SUPFAM" id="SSF51735">
    <property type="entry name" value="NAD(P)-binding Rossmann-fold domains"/>
    <property type="match status" value="1"/>
</dbReference>
<protein>
    <recommendedName>
        <fullName evidence="4">2-deoxy-D-gluconate 3-dehydrogenase</fullName>
    </recommendedName>
</protein>
<accession>A0A0B1ZFG3</accession>
<dbReference type="RefSeq" id="WP_039287157.1">
    <property type="nucleotide sequence ID" value="NZ_JTDI01000006.1"/>
</dbReference>
<reference evidence="2 3" key="1">
    <citation type="submission" date="2014-10" db="EMBL/GenBank/DDBJ databases">
        <title>Genome sequence of Novosphingobium malaysiense MUSC 273(T).</title>
        <authorList>
            <person name="Lee L.-H."/>
        </authorList>
    </citation>
    <scope>NUCLEOTIDE SEQUENCE [LARGE SCALE GENOMIC DNA]</scope>
    <source>
        <strain evidence="2 3">MUSC 273</strain>
    </source>
</reference>
<dbReference type="GO" id="GO:0030497">
    <property type="term" value="P:fatty acid elongation"/>
    <property type="evidence" value="ECO:0007669"/>
    <property type="project" value="TreeGrafter"/>
</dbReference>
<sequence length="236" mass="24261">MAKRALITGGAHPMGIGFATARALVRDGFEVTVTGLTEAEIALTPEVPGIDTVVLDVSDGEAVKELVSGFRTLDALVNCAGTATPREFDPEVFARTLDVNVTGSMRTAVAARPLLAASKGAVVNIASIYAYFGSAVVPGYSASKGGVVQLTKALAAAWGQDGIRVNAIAPGFIKTDMARETWENADYAAAIVARTPLARFGDPAECADVIAFLCGPGARFVNGVTLPVDGGYLVTG</sequence>
<dbReference type="InterPro" id="IPR020904">
    <property type="entry name" value="Sc_DH/Rdtase_CS"/>
</dbReference>
<gene>
    <name evidence="2" type="ORF">LK12_17975</name>
</gene>
<dbReference type="EMBL" id="JTDI01000006">
    <property type="protein sequence ID" value="KHK89811.1"/>
    <property type="molecule type" value="Genomic_DNA"/>
</dbReference>
<evidence type="ECO:0008006" key="4">
    <source>
        <dbReference type="Google" id="ProtNLM"/>
    </source>
</evidence>
<dbReference type="Proteomes" id="UP000031057">
    <property type="component" value="Unassembled WGS sequence"/>
</dbReference>
<dbReference type="Pfam" id="PF13561">
    <property type="entry name" value="adh_short_C2"/>
    <property type="match status" value="1"/>
</dbReference>
<dbReference type="PROSITE" id="PS00061">
    <property type="entry name" value="ADH_SHORT"/>
    <property type="match status" value="1"/>
</dbReference>
<evidence type="ECO:0000256" key="1">
    <source>
        <dbReference type="ARBA" id="ARBA00006484"/>
    </source>
</evidence>